<dbReference type="AlphaFoldDB" id="A0A7S1X9X3"/>
<evidence type="ECO:0000256" key="8">
    <source>
        <dbReference type="PROSITE-ProRule" id="PRU00804"/>
    </source>
</evidence>
<dbReference type="Gene3D" id="3.30.70.330">
    <property type="match status" value="1"/>
</dbReference>
<dbReference type="GO" id="GO:0051028">
    <property type="term" value="P:mRNA transport"/>
    <property type="evidence" value="ECO:0007669"/>
    <property type="project" value="UniProtKB-UniRule"/>
</dbReference>
<dbReference type="GO" id="GO:0006607">
    <property type="term" value="P:NLS-bearing protein import into nucleus"/>
    <property type="evidence" value="ECO:0007669"/>
    <property type="project" value="TreeGrafter"/>
</dbReference>
<dbReference type="Pfam" id="PF05172">
    <property type="entry name" value="RRM_Nup35"/>
    <property type="match status" value="1"/>
</dbReference>
<evidence type="ECO:0000256" key="4">
    <source>
        <dbReference type="ARBA" id="ARBA00022927"/>
    </source>
</evidence>
<dbReference type="GO" id="GO:0005543">
    <property type="term" value="F:phospholipid binding"/>
    <property type="evidence" value="ECO:0007669"/>
    <property type="project" value="TreeGrafter"/>
</dbReference>
<protein>
    <recommendedName>
        <fullName evidence="9">RRM Nup35-type domain-containing protein</fullName>
    </recommendedName>
</protein>
<proteinExistence type="predicted"/>
<dbReference type="InterPro" id="IPR007846">
    <property type="entry name" value="RRM_NUP35_dom"/>
</dbReference>
<evidence type="ECO:0000256" key="7">
    <source>
        <dbReference type="ARBA" id="ARBA00023242"/>
    </source>
</evidence>
<sequence length="142" mass="15858">MQEADEHGSLLCCVVLCFQVDLPLVLREFQKCGDVVRFDNFAQGTSVNWVHLQYQTKYGAQRALLKNGEQLSSHIIVGVKPLDQRHRQALSQQADFLLEPPKSRPGPVMPARAHRIGTAPSAPVPQADHSVWTRVCEVIFGM</sequence>
<keyword evidence="6 8" id="KW-0906">Nuclear pore complex</keyword>
<keyword evidence="3 8" id="KW-0509">mRNA transport</keyword>
<keyword evidence="5" id="KW-0811">Translocation</keyword>
<feature type="domain" description="RRM Nup35-type" evidence="9">
    <location>
        <begin position="1"/>
        <end position="89"/>
    </location>
</feature>
<dbReference type="CDD" id="cd12441">
    <property type="entry name" value="RRM_Nup53_like"/>
    <property type="match status" value="1"/>
</dbReference>
<comment type="subcellular location">
    <subcellularLocation>
        <location evidence="1">Nucleus</location>
        <location evidence="1">Nuclear pore complex</location>
    </subcellularLocation>
</comment>
<evidence type="ECO:0000256" key="6">
    <source>
        <dbReference type="ARBA" id="ARBA00023132"/>
    </source>
</evidence>
<evidence type="ECO:0000256" key="1">
    <source>
        <dbReference type="ARBA" id="ARBA00004567"/>
    </source>
</evidence>
<evidence type="ECO:0000259" key="9">
    <source>
        <dbReference type="PROSITE" id="PS51472"/>
    </source>
</evidence>
<keyword evidence="2 8" id="KW-0813">Transport</keyword>
<dbReference type="GO" id="GO:0044613">
    <property type="term" value="C:nuclear pore central transport channel"/>
    <property type="evidence" value="ECO:0007669"/>
    <property type="project" value="TreeGrafter"/>
</dbReference>
<dbReference type="GO" id="GO:0044615">
    <property type="term" value="C:nuclear pore nuclear basket"/>
    <property type="evidence" value="ECO:0007669"/>
    <property type="project" value="TreeGrafter"/>
</dbReference>
<evidence type="ECO:0000256" key="3">
    <source>
        <dbReference type="ARBA" id="ARBA00022816"/>
    </source>
</evidence>
<reference evidence="10" key="1">
    <citation type="submission" date="2021-01" db="EMBL/GenBank/DDBJ databases">
        <authorList>
            <person name="Corre E."/>
            <person name="Pelletier E."/>
            <person name="Niang G."/>
            <person name="Scheremetjew M."/>
            <person name="Finn R."/>
            <person name="Kale V."/>
            <person name="Holt S."/>
            <person name="Cochrane G."/>
            <person name="Meng A."/>
            <person name="Brown T."/>
            <person name="Cohen L."/>
        </authorList>
    </citation>
    <scope>NUCLEOTIDE SEQUENCE</scope>
    <source>
        <strain evidence="10">PLY429</strain>
    </source>
</reference>
<accession>A0A7S1X9X3</accession>
<keyword evidence="4" id="KW-0653">Protein transport</keyword>
<dbReference type="PANTHER" id="PTHR21527:SF6">
    <property type="entry name" value="NUCLEOPORIN NUP35"/>
    <property type="match status" value="1"/>
</dbReference>
<dbReference type="PROSITE" id="PS51472">
    <property type="entry name" value="RRM_NUP35"/>
    <property type="match status" value="1"/>
</dbReference>
<evidence type="ECO:0000256" key="2">
    <source>
        <dbReference type="ARBA" id="ARBA00022448"/>
    </source>
</evidence>
<dbReference type="GO" id="GO:0017056">
    <property type="term" value="F:structural constituent of nuclear pore"/>
    <property type="evidence" value="ECO:0007669"/>
    <property type="project" value="TreeGrafter"/>
</dbReference>
<organism evidence="10">
    <name type="scientific">Tetraselmis chuii</name>
    <dbReference type="NCBI Taxonomy" id="63592"/>
    <lineage>
        <taxon>Eukaryota</taxon>
        <taxon>Viridiplantae</taxon>
        <taxon>Chlorophyta</taxon>
        <taxon>core chlorophytes</taxon>
        <taxon>Chlorodendrophyceae</taxon>
        <taxon>Chlorodendrales</taxon>
        <taxon>Chlorodendraceae</taxon>
        <taxon>Tetraselmis</taxon>
    </lineage>
</organism>
<dbReference type="InterPro" id="IPR035979">
    <property type="entry name" value="RBD_domain_sf"/>
</dbReference>
<dbReference type="InterPro" id="IPR012677">
    <property type="entry name" value="Nucleotide-bd_a/b_plait_sf"/>
</dbReference>
<dbReference type="GO" id="GO:0003676">
    <property type="term" value="F:nucleic acid binding"/>
    <property type="evidence" value="ECO:0007669"/>
    <property type="project" value="InterPro"/>
</dbReference>
<dbReference type="EMBL" id="HBGG01037852">
    <property type="protein sequence ID" value="CAD9218049.1"/>
    <property type="molecule type" value="Transcribed_RNA"/>
</dbReference>
<gene>
    <name evidence="10" type="ORF">TCHU04912_LOCUS19521</name>
</gene>
<name>A0A7S1X9X3_9CHLO</name>
<keyword evidence="7 8" id="KW-0539">Nucleus</keyword>
<dbReference type="SUPFAM" id="SSF54928">
    <property type="entry name" value="RNA-binding domain, RBD"/>
    <property type="match status" value="1"/>
</dbReference>
<evidence type="ECO:0000256" key="5">
    <source>
        <dbReference type="ARBA" id="ARBA00023010"/>
    </source>
</evidence>
<dbReference type="PANTHER" id="PTHR21527">
    <property type="entry name" value="NUCLEOPORIN NUP35"/>
    <property type="match status" value="1"/>
</dbReference>
<evidence type="ECO:0000313" key="10">
    <source>
        <dbReference type="EMBL" id="CAD9218049.1"/>
    </source>
</evidence>
<dbReference type="GO" id="GO:0006999">
    <property type="term" value="P:nuclear pore organization"/>
    <property type="evidence" value="ECO:0007669"/>
    <property type="project" value="TreeGrafter"/>
</dbReference>